<dbReference type="WBParaSite" id="SBAD_0000636101-mRNA-1">
    <property type="protein sequence ID" value="SBAD_0000636101-mRNA-1"/>
    <property type="gene ID" value="SBAD_0000636101"/>
</dbReference>
<keyword evidence="2" id="KW-1185">Reference proteome</keyword>
<gene>
    <name evidence="1" type="ORF">SBAD_LOCUS6123</name>
</gene>
<organism evidence="3">
    <name type="scientific">Soboliphyme baturini</name>
    <dbReference type="NCBI Taxonomy" id="241478"/>
    <lineage>
        <taxon>Eukaryota</taxon>
        <taxon>Metazoa</taxon>
        <taxon>Ecdysozoa</taxon>
        <taxon>Nematoda</taxon>
        <taxon>Enoplea</taxon>
        <taxon>Dorylaimia</taxon>
        <taxon>Dioctophymatida</taxon>
        <taxon>Dioctophymatoidea</taxon>
        <taxon>Soboliphymatidae</taxon>
        <taxon>Soboliphyme</taxon>
    </lineage>
</organism>
<accession>A0A183IR76</accession>
<reference evidence="3" key="1">
    <citation type="submission" date="2016-06" db="UniProtKB">
        <authorList>
            <consortium name="WormBaseParasite"/>
        </authorList>
    </citation>
    <scope>IDENTIFICATION</scope>
</reference>
<proteinExistence type="predicted"/>
<protein>
    <submittedName>
        <fullName evidence="1 3">Uncharacterized protein</fullName>
    </submittedName>
</protein>
<evidence type="ECO:0000313" key="2">
    <source>
        <dbReference type="Proteomes" id="UP000270296"/>
    </source>
</evidence>
<name>A0A183IR76_9BILA</name>
<reference evidence="1 2" key="2">
    <citation type="submission" date="2018-11" db="EMBL/GenBank/DDBJ databases">
        <authorList>
            <consortium name="Pathogen Informatics"/>
        </authorList>
    </citation>
    <scope>NUCLEOTIDE SEQUENCE [LARGE SCALE GENOMIC DNA]</scope>
</reference>
<dbReference type="EMBL" id="UZAM01009503">
    <property type="protein sequence ID" value="VDP09276.1"/>
    <property type="molecule type" value="Genomic_DNA"/>
</dbReference>
<sequence>MLVDVHASRHSKRRDLMTACGLSKLESCDTYNPALYDPSALAGFVSYRRSRVSIRLDSQSSSGAGGRECRGHFARHVSFSLASVPKVLDQLRFIICVVMWPKPPYVKSTSTSTRLFYYRCTDVTDAPSVFFFPPSRLYRPSIYDVLGQIRCRLIQLRLVLRTSQTD</sequence>
<dbReference type="AlphaFoldDB" id="A0A183IR76"/>
<evidence type="ECO:0000313" key="1">
    <source>
        <dbReference type="EMBL" id="VDP09276.1"/>
    </source>
</evidence>
<dbReference type="Proteomes" id="UP000270296">
    <property type="component" value="Unassembled WGS sequence"/>
</dbReference>
<evidence type="ECO:0000313" key="3">
    <source>
        <dbReference type="WBParaSite" id="SBAD_0000636101-mRNA-1"/>
    </source>
</evidence>